<dbReference type="InterPro" id="IPR029016">
    <property type="entry name" value="GAF-like_dom_sf"/>
</dbReference>
<dbReference type="PROSITE" id="PS50109">
    <property type="entry name" value="HIS_KIN"/>
    <property type="match status" value="1"/>
</dbReference>
<keyword evidence="3 7" id="KW-0597">Phosphoprotein</keyword>
<keyword evidence="4" id="KW-0808">Transferase</keyword>
<evidence type="ECO:0000256" key="3">
    <source>
        <dbReference type="ARBA" id="ARBA00022553"/>
    </source>
</evidence>
<dbReference type="SUPFAM" id="SSF55781">
    <property type="entry name" value="GAF domain-like"/>
    <property type="match status" value="2"/>
</dbReference>
<organism evidence="14 15">
    <name type="scientific">Candidatus Chloroploca mongolica</name>
    <dbReference type="NCBI Taxonomy" id="2528176"/>
    <lineage>
        <taxon>Bacteria</taxon>
        <taxon>Bacillati</taxon>
        <taxon>Chloroflexota</taxon>
        <taxon>Chloroflexia</taxon>
        <taxon>Chloroflexales</taxon>
        <taxon>Chloroflexineae</taxon>
        <taxon>Oscillochloridaceae</taxon>
        <taxon>Candidatus Chloroploca</taxon>
    </lineage>
</organism>
<feature type="domain" description="PAC" evidence="13">
    <location>
        <begin position="365"/>
        <end position="417"/>
    </location>
</feature>
<dbReference type="PROSITE" id="PS50112">
    <property type="entry name" value="PAS"/>
    <property type="match status" value="4"/>
</dbReference>
<dbReference type="InterPro" id="IPR004358">
    <property type="entry name" value="Sig_transdc_His_kin-like_C"/>
</dbReference>
<proteinExistence type="predicted"/>
<evidence type="ECO:0000256" key="5">
    <source>
        <dbReference type="ARBA" id="ARBA00022777"/>
    </source>
</evidence>
<sequence>MQNNLDDSKELLEPSPGTNMNITEDKRLAAEPWASYERFRSFIEHANDIIYAVSSAGLFTYVSPNWREFMGEPAEEALGRSFEPYVHPEDVHLCREFLEKTLTTGAKQSGVQYRVQHRDGTWRWHVSNGSALRDANGAITGYLGIARDVTDVKRSEEALQEAFSRLELLAKHVPGVLYQYCRRPDGSAYFPYATAGIRDIYGVTPEQVAHDATPVLGVIHPEDRERVAASVETSARTLNDWHAEYRVNHPDGRTIWVEGMATPMTLPDGSVLWHGYIRDITERVLVEKNIREREALLSGILANLQDAYFRADTSGQFTFVNPAAPSMYGYSSAAHMIGIDAQELYADGAQRETLLNELQKHDSVTDWVVQARRSDGSTFWASMNARLLRDENGHIIGTEGVVRDITARKVAEDELHERLRIETLVADLAARFVSVDAEHCAREIEHALQRICECVDLDMGAIWQLTERSNPETMVLKYMYHRDNGPPLPDVIKAQEYFPWVLEQLRKTGATVAITDVAALPTEAARDKEVYTHLSVTNNINVPLKDPDGTLIGILAFSTNTERTMSEVAINRLEMFANIMFALLERTYAEAALKESEARYEVVAARSGTYTWEVNVHGLYTFVSPLVERVLGYHPDQLVGKKHFYDLAPPEERDSLKEDFLRIMLVGDDLLDYENRILTSDGRVIWVITAGVPRHDEHGNVIGYRGWDSDVTERKQSELALRTLTDRYREAQHMGRMGHWTFDPAAMEFRGSEQVNRIYGFPPDAVMAYDAIYALLAQAYAERVTTRLFALVADGVPFEEEFAIHPRGTNETRVIWAIGERVFDDYGQPQIHGILQDITERKAAEEQIRLQLRRLNGLRKIDTAISSSFDLCISLEVVLEQVLLQLKVDAGMILLYAPNTQVLEHTVNRGFRSPNVGMRNLTLGEGYAGRVVLERTMIHLTGLMKEDCHDSKARWLANEEFVDYYGVPLIAKGEIKGVLEVYHRTPLCPEQGWLEFLETLAGQAAIAIDNAQLFQNLQRSNAELEQRVAERTAELHRTNAELKHANQAKDAFLANMSHELRTPLNSIMGMAEVLHEGLRGPLNERQLLYVKNIQVSGQHLLSLINDILDLAKIDAGKINLNLETVLANDMCQASLIFIKEMALKKAIEVSYRAASNPLIITADARRLKQILVNLLSNAVKFTPANGKVTLEIHGDAEQELVRFVIRDTGIGIALDELPKLFNPFTQVDSSLTRAQEGTGLGLALVRRLVELHGGSIAVESAVGQGSCFTVSLPWVSEENASSLAHPPIDGLKIAPIASRHQGTILLVEDHAMTVMTIKDFLASYGYNVVSAENGLEAIQMAEAITPDLILMDIQMPVMDGLEATRRLRTNVRFANTPIIALTALTMPGDRERCLQAGANAYLSKPVNLKTLIKMIDSITGDAHPQAPQQP</sequence>
<evidence type="ECO:0000259" key="13">
    <source>
        <dbReference type="PROSITE" id="PS50113"/>
    </source>
</evidence>
<feature type="domain" description="PAS" evidence="12">
    <location>
        <begin position="293"/>
        <end position="331"/>
    </location>
</feature>
<dbReference type="SMART" id="SM00387">
    <property type="entry name" value="HATPase_c"/>
    <property type="match status" value="1"/>
</dbReference>
<feature type="domain" description="PAS" evidence="12">
    <location>
        <begin position="35"/>
        <end position="105"/>
    </location>
</feature>
<dbReference type="PROSITE" id="PS50113">
    <property type="entry name" value="PAC"/>
    <property type="match status" value="4"/>
</dbReference>
<dbReference type="InterPro" id="IPR003594">
    <property type="entry name" value="HATPase_dom"/>
</dbReference>
<dbReference type="InterPro" id="IPR013655">
    <property type="entry name" value="PAS_fold_3"/>
</dbReference>
<dbReference type="SMART" id="SM00388">
    <property type="entry name" value="HisKA"/>
    <property type="match status" value="1"/>
</dbReference>
<accession>A0ABS4DEP4</accession>
<dbReference type="InterPro" id="IPR001789">
    <property type="entry name" value="Sig_transdc_resp-reg_receiver"/>
</dbReference>
<feature type="domain" description="PAS" evidence="12">
    <location>
        <begin position="596"/>
        <end position="668"/>
    </location>
</feature>
<dbReference type="Pfam" id="PF13426">
    <property type="entry name" value="PAS_9"/>
    <property type="match status" value="1"/>
</dbReference>
<keyword evidence="15" id="KW-1185">Reference proteome</keyword>
<dbReference type="PRINTS" id="PR00344">
    <property type="entry name" value="BCTRLSENSOR"/>
</dbReference>
<evidence type="ECO:0000256" key="6">
    <source>
        <dbReference type="ARBA" id="ARBA00023012"/>
    </source>
</evidence>
<dbReference type="SUPFAM" id="SSF52172">
    <property type="entry name" value="CheY-like"/>
    <property type="match status" value="1"/>
</dbReference>
<dbReference type="SUPFAM" id="SSF55785">
    <property type="entry name" value="PYP-like sensor domain (PAS domain)"/>
    <property type="match status" value="5"/>
</dbReference>
<dbReference type="Gene3D" id="3.30.565.10">
    <property type="entry name" value="Histidine kinase-like ATPase, C-terminal domain"/>
    <property type="match status" value="1"/>
</dbReference>
<dbReference type="Pfam" id="PF08447">
    <property type="entry name" value="PAS_3"/>
    <property type="match status" value="3"/>
</dbReference>
<dbReference type="RefSeq" id="WP_135480089.1">
    <property type="nucleotide sequence ID" value="NZ_SIJK02000046.1"/>
</dbReference>
<feature type="coiled-coil region" evidence="8">
    <location>
        <begin position="1014"/>
        <end position="1041"/>
    </location>
</feature>
<dbReference type="InterPro" id="IPR003661">
    <property type="entry name" value="HisK_dim/P_dom"/>
</dbReference>
<dbReference type="CDD" id="cd00082">
    <property type="entry name" value="HisKA"/>
    <property type="match status" value="1"/>
</dbReference>
<feature type="domain" description="PAC" evidence="13">
    <location>
        <begin position="241"/>
        <end position="292"/>
    </location>
</feature>
<dbReference type="Gene3D" id="3.30.450.40">
    <property type="match status" value="2"/>
</dbReference>
<evidence type="ECO:0000313" key="15">
    <source>
        <dbReference type="Proteomes" id="UP001193081"/>
    </source>
</evidence>
<evidence type="ECO:0000259" key="10">
    <source>
        <dbReference type="PROSITE" id="PS50109"/>
    </source>
</evidence>
<reference evidence="14 15" key="1">
    <citation type="submission" date="2021-03" db="EMBL/GenBank/DDBJ databases">
        <authorList>
            <person name="Grouzdev D.S."/>
        </authorList>
    </citation>
    <scope>NUCLEOTIDE SEQUENCE [LARGE SCALE GENOMIC DNA]</scope>
    <source>
        <strain evidence="14 15">M50-1</strain>
    </source>
</reference>
<dbReference type="InterPro" id="IPR036890">
    <property type="entry name" value="HATPase_C_sf"/>
</dbReference>
<feature type="compositionally biased region" description="Basic and acidic residues" evidence="9">
    <location>
        <begin position="1"/>
        <end position="12"/>
    </location>
</feature>
<dbReference type="SMART" id="SM00086">
    <property type="entry name" value="PAC"/>
    <property type="match status" value="5"/>
</dbReference>
<dbReference type="InterPro" id="IPR003018">
    <property type="entry name" value="GAF"/>
</dbReference>
<dbReference type="PROSITE" id="PS50110">
    <property type="entry name" value="RESPONSE_REGULATORY"/>
    <property type="match status" value="1"/>
</dbReference>
<dbReference type="CDD" id="cd00130">
    <property type="entry name" value="PAS"/>
    <property type="match status" value="4"/>
</dbReference>
<dbReference type="InterPro" id="IPR036097">
    <property type="entry name" value="HisK_dim/P_sf"/>
</dbReference>
<dbReference type="InterPro" id="IPR001610">
    <property type="entry name" value="PAC"/>
</dbReference>
<dbReference type="Pfam" id="PF00512">
    <property type="entry name" value="HisKA"/>
    <property type="match status" value="1"/>
</dbReference>
<dbReference type="Gene3D" id="3.40.50.2300">
    <property type="match status" value="1"/>
</dbReference>
<evidence type="ECO:0000256" key="2">
    <source>
        <dbReference type="ARBA" id="ARBA00012438"/>
    </source>
</evidence>
<comment type="catalytic activity">
    <reaction evidence="1">
        <text>ATP + protein L-histidine = ADP + protein N-phospho-L-histidine.</text>
        <dbReference type="EC" id="2.7.13.3"/>
    </reaction>
</comment>
<dbReference type="InterPro" id="IPR035965">
    <property type="entry name" value="PAS-like_dom_sf"/>
</dbReference>
<dbReference type="InterPro" id="IPR000014">
    <property type="entry name" value="PAS"/>
</dbReference>
<feature type="domain" description="PAS" evidence="12">
    <location>
        <begin position="185"/>
        <end position="238"/>
    </location>
</feature>
<evidence type="ECO:0000259" key="12">
    <source>
        <dbReference type="PROSITE" id="PS50112"/>
    </source>
</evidence>
<dbReference type="EC" id="2.7.13.3" evidence="2"/>
<dbReference type="InterPro" id="IPR005467">
    <property type="entry name" value="His_kinase_dom"/>
</dbReference>
<feature type="modified residue" description="4-aspartylphosphate" evidence="7">
    <location>
        <position position="1352"/>
    </location>
</feature>
<dbReference type="Gene3D" id="1.10.287.130">
    <property type="match status" value="1"/>
</dbReference>
<dbReference type="Pfam" id="PF00072">
    <property type="entry name" value="Response_reg"/>
    <property type="match status" value="1"/>
</dbReference>
<evidence type="ECO:0000313" key="14">
    <source>
        <dbReference type="EMBL" id="MBP1467895.1"/>
    </source>
</evidence>
<comment type="caution">
    <text evidence="14">The sequence shown here is derived from an EMBL/GenBank/DDBJ whole genome shotgun (WGS) entry which is preliminary data.</text>
</comment>
<feature type="domain" description="Histidine kinase" evidence="10">
    <location>
        <begin position="1055"/>
        <end position="1276"/>
    </location>
</feature>
<evidence type="ECO:0000256" key="8">
    <source>
        <dbReference type="SAM" id="Coils"/>
    </source>
</evidence>
<dbReference type="CDD" id="cd17546">
    <property type="entry name" value="REC_hyHK_CKI1_RcsC-like"/>
    <property type="match status" value="1"/>
</dbReference>
<dbReference type="SMART" id="SM00448">
    <property type="entry name" value="REC"/>
    <property type="match status" value="1"/>
</dbReference>
<dbReference type="PANTHER" id="PTHR43047:SF63">
    <property type="entry name" value="HISTIDINE KINASE"/>
    <property type="match status" value="1"/>
</dbReference>
<dbReference type="Proteomes" id="UP001193081">
    <property type="component" value="Unassembled WGS sequence"/>
</dbReference>
<keyword evidence="6" id="KW-0902">Two-component regulatory system</keyword>
<feature type="domain" description="PAC" evidence="13">
    <location>
        <begin position="109"/>
        <end position="161"/>
    </location>
</feature>
<dbReference type="PANTHER" id="PTHR43047">
    <property type="entry name" value="TWO-COMPONENT HISTIDINE PROTEIN KINASE"/>
    <property type="match status" value="1"/>
</dbReference>
<gene>
    <name evidence="14" type="ORF">EYB53_019420</name>
</gene>
<evidence type="ECO:0000256" key="4">
    <source>
        <dbReference type="ARBA" id="ARBA00022679"/>
    </source>
</evidence>
<dbReference type="Gene3D" id="3.30.450.20">
    <property type="entry name" value="PAS domain"/>
    <property type="match status" value="5"/>
</dbReference>
<dbReference type="InterPro" id="IPR000700">
    <property type="entry name" value="PAS-assoc_C"/>
</dbReference>
<dbReference type="SMART" id="SM00065">
    <property type="entry name" value="GAF"/>
    <property type="match status" value="2"/>
</dbReference>
<dbReference type="SMART" id="SM00091">
    <property type="entry name" value="PAS"/>
    <property type="match status" value="4"/>
</dbReference>
<evidence type="ECO:0000256" key="7">
    <source>
        <dbReference type="PROSITE-ProRule" id="PRU00169"/>
    </source>
</evidence>
<dbReference type="Pfam" id="PF02518">
    <property type="entry name" value="HATPase_c"/>
    <property type="match status" value="1"/>
</dbReference>
<feature type="domain" description="PAC" evidence="13">
    <location>
        <begin position="671"/>
        <end position="723"/>
    </location>
</feature>
<name>A0ABS4DEP4_9CHLR</name>
<keyword evidence="5" id="KW-0418">Kinase</keyword>
<evidence type="ECO:0000256" key="1">
    <source>
        <dbReference type="ARBA" id="ARBA00000085"/>
    </source>
</evidence>
<protein>
    <recommendedName>
        <fullName evidence="2">histidine kinase</fullName>
        <ecNumber evidence="2">2.7.13.3</ecNumber>
    </recommendedName>
</protein>
<evidence type="ECO:0000256" key="9">
    <source>
        <dbReference type="SAM" id="MobiDB-lite"/>
    </source>
</evidence>
<dbReference type="SUPFAM" id="SSF47384">
    <property type="entry name" value="Homodimeric domain of signal transducing histidine kinase"/>
    <property type="match status" value="1"/>
</dbReference>
<feature type="domain" description="Response regulatory" evidence="11">
    <location>
        <begin position="1303"/>
        <end position="1419"/>
    </location>
</feature>
<dbReference type="EMBL" id="SIJK02000046">
    <property type="protein sequence ID" value="MBP1467895.1"/>
    <property type="molecule type" value="Genomic_DNA"/>
</dbReference>
<feature type="region of interest" description="Disordered" evidence="9">
    <location>
        <begin position="1"/>
        <end position="21"/>
    </location>
</feature>
<evidence type="ECO:0000259" key="11">
    <source>
        <dbReference type="PROSITE" id="PS50110"/>
    </source>
</evidence>
<keyword evidence="8" id="KW-0175">Coiled coil</keyword>
<dbReference type="Pfam" id="PF01590">
    <property type="entry name" value="GAF"/>
    <property type="match status" value="2"/>
</dbReference>
<dbReference type="CDD" id="cd16922">
    <property type="entry name" value="HATPase_EvgS-ArcB-TorS-like"/>
    <property type="match status" value="1"/>
</dbReference>
<dbReference type="NCBIfam" id="TIGR00229">
    <property type="entry name" value="sensory_box"/>
    <property type="match status" value="4"/>
</dbReference>
<dbReference type="SUPFAM" id="SSF55874">
    <property type="entry name" value="ATPase domain of HSP90 chaperone/DNA topoisomerase II/histidine kinase"/>
    <property type="match status" value="1"/>
</dbReference>
<dbReference type="InterPro" id="IPR011006">
    <property type="entry name" value="CheY-like_superfamily"/>
</dbReference>